<dbReference type="RefSeq" id="WP_006259098.1">
    <property type="nucleotide sequence ID" value="NZ_BCMQ01000008.1"/>
</dbReference>
<comment type="similarity">
    <text evidence="1">Belongs to the PRORSD1 family.</text>
</comment>
<dbReference type="EMBL" id="CP013690">
    <property type="protein sequence ID" value="ALU27050.1"/>
    <property type="molecule type" value="Genomic_DNA"/>
</dbReference>
<evidence type="ECO:0000256" key="1">
    <source>
        <dbReference type="ARBA" id="ARBA00010201"/>
    </source>
</evidence>
<evidence type="ECO:0000313" key="2">
    <source>
        <dbReference type="EMBL" id="ALU27050.1"/>
    </source>
</evidence>
<dbReference type="KEGG" id="mod:AS202_13205"/>
<accession>A0A0S7EGE0</accession>
<gene>
    <name evidence="2" type="ORF">AS202_13205</name>
</gene>
<name>A0A0S7EGE0_9FLAO</name>
<organism evidence="2 3">
    <name type="scientific">Myroides odoratimimus</name>
    <dbReference type="NCBI Taxonomy" id="76832"/>
    <lineage>
        <taxon>Bacteria</taxon>
        <taxon>Pseudomonadati</taxon>
        <taxon>Bacteroidota</taxon>
        <taxon>Flavobacteriia</taxon>
        <taxon>Flavobacteriales</taxon>
        <taxon>Flavobacteriaceae</taxon>
        <taxon>Myroides</taxon>
    </lineage>
</organism>
<protein>
    <submittedName>
        <fullName evidence="2">Uncharacterized protein</fullName>
    </submittedName>
</protein>
<dbReference type="GO" id="GO:0002161">
    <property type="term" value="F:aminoacyl-tRNA deacylase activity"/>
    <property type="evidence" value="ECO:0007669"/>
    <property type="project" value="InterPro"/>
</dbReference>
<dbReference type="PANTHER" id="PTHR31423:SF3">
    <property type="entry name" value="PROLYL-TRNA SYNTHETASE ASSOCIATED DOMAIN-CONTAINING PROTEIN 1-RELATED"/>
    <property type="match status" value="1"/>
</dbReference>
<dbReference type="InterPro" id="IPR007214">
    <property type="entry name" value="YbaK/aa-tRNA-synth-assoc-dom"/>
</dbReference>
<dbReference type="Proteomes" id="UP000069030">
    <property type="component" value="Chromosome"/>
</dbReference>
<dbReference type="PANTHER" id="PTHR31423">
    <property type="entry name" value="YBAK DOMAIN-CONTAINING PROTEIN"/>
    <property type="match status" value="1"/>
</dbReference>
<proteinExistence type="inferred from homology"/>
<dbReference type="AlphaFoldDB" id="A0A0S7EGE0"/>
<dbReference type="Pfam" id="PF04073">
    <property type="entry name" value="tRNA_edit"/>
    <property type="match status" value="1"/>
</dbReference>
<reference evidence="2 3" key="1">
    <citation type="journal article" date="2016" name="J. Zhejiang Univ. Sci. B">
        <title>Antibiotic resistance mechanisms of Myroides sp.</title>
        <authorList>
            <person name="Hu S."/>
            <person name="Yuan S."/>
            <person name="Qu H."/>
            <person name="Jiang T."/>
            <person name="Zhou Y."/>
            <person name="Wang M."/>
            <person name="Ming D."/>
        </authorList>
    </citation>
    <scope>NUCLEOTIDE SEQUENCE [LARGE SCALE GENOMIC DNA]</scope>
    <source>
        <strain evidence="2 3">PR63039</strain>
    </source>
</reference>
<dbReference type="InterPro" id="IPR040285">
    <property type="entry name" value="ProX/PRXD1"/>
</dbReference>
<evidence type="ECO:0000313" key="3">
    <source>
        <dbReference type="Proteomes" id="UP000069030"/>
    </source>
</evidence>
<dbReference type="SUPFAM" id="SSF55826">
    <property type="entry name" value="YbaK/ProRS associated domain"/>
    <property type="match status" value="1"/>
</dbReference>
<dbReference type="InterPro" id="IPR036754">
    <property type="entry name" value="YbaK/aa-tRNA-synt-asso_dom_sf"/>
</dbReference>
<sequence>MFYISEVSLERPSRYLSKLQEQTYDILSKLSMDWQRVETEEAITMEDCLLINERLDMNMVKTLFLCNRQRTVFYLFVTLGDKPFSSKEFSEALSISRVSFAPAEMLYEKMETKVGAASIFGLLRESASDIQLVFDQDVLDQPFYGCSDGTTTHYLKLYTTDIINKLVPFLNRDLLTIKL</sequence>
<dbReference type="Gene3D" id="3.90.960.10">
    <property type="entry name" value="YbaK/aminoacyl-tRNA synthetase-associated domain"/>
    <property type="match status" value="1"/>
</dbReference>